<protein>
    <submittedName>
        <fullName evidence="2">Uncharacterized protein</fullName>
    </submittedName>
</protein>
<accession>A0A8H3F458</accession>
<dbReference type="OrthoDB" id="10417571at2759"/>
<name>A0A8H3F458_9LECA</name>
<proteinExistence type="predicted"/>
<feature type="region of interest" description="Disordered" evidence="1">
    <location>
        <begin position="92"/>
        <end position="160"/>
    </location>
</feature>
<comment type="caution">
    <text evidence="2">The sequence shown here is derived from an EMBL/GenBank/DDBJ whole genome shotgun (WGS) entry which is preliminary data.</text>
</comment>
<dbReference type="EMBL" id="CAJPDR010000104">
    <property type="protein sequence ID" value="CAF9917836.1"/>
    <property type="molecule type" value="Genomic_DNA"/>
</dbReference>
<dbReference type="AlphaFoldDB" id="A0A8H3F458"/>
<feature type="compositionally biased region" description="Basic and acidic residues" evidence="1">
    <location>
        <begin position="137"/>
        <end position="148"/>
    </location>
</feature>
<evidence type="ECO:0000313" key="2">
    <source>
        <dbReference type="EMBL" id="CAF9917836.1"/>
    </source>
</evidence>
<organism evidence="2 3">
    <name type="scientific">Alectoria fallacina</name>
    <dbReference type="NCBI Taxonomy" id="1903189"/>
    <lineage>
        <taxon>Eukaryota</taxon>
        <taxon>Fungi</taxon>
        <taxon>Dikarya</taxon>
        <taxon>Ascomycota</taxon>
        <taxon>Pezizomycotina</taxon>
        <taxon>Lecanoromycetes</taxon>
        <taxon>OSLEUM clade</taxon>
        <taxon>Lecanoromycetidae</taxon>
        <taxon>Lecanorales</taxon>
        <taxon>Lecanorineae</taxon>
        <taxon>Parmeliaceae</taxon>
        <taxon>Alectoria</taxon>
    </lineage>
</organism>
<evidence type="ECO:0000256" key="1">
    <source>
        <dbReference type="SAM" id="MobiDB-lite"/>
    </source>
</evidence>
<reference evidence="2" key="1">
    <citation type="submission" date="2021-03" db="EMBL/GenBank/DDBJ databases">
        <authorList>
            <person name="Tagirdzhanova G."/>
        </authorList>
    </citation>
    <scope>NUCLEOTIDE SEQUENCE</scope>
</reference>
<evidence type="ECO:0000313" key="3">
    <source>
        <dbReference type="Proteomes" id="UP000664203"/>
    </source>
</evidence>
<gene>
    <name evidence="2" type="ORF">ALECFALPRED_000379</name>
</gene>
<keyword evidence="3" id="KW-1185">Reference proteome</keyword>
<dbReference type="Proteomes" id="UP000664203">
    <property type="component" value="Unassembled WGS sequence"/>
</dbReference>
<sequence length="160" mass="17836">MLTFSPLSPLSLRYDSLLATYSYARMADKEATSEDMTICEIERNTDNRPLLSLLRRRKSVPWRRPSPHVLQDPSAAALRVWADDMSNHITDQDGSISADWPSDEGFGWPANRLDTRKGDTILPPDGRIVHGKAKSVGRVEDGKRKDDNEQAESGGRGGGW</sequence>